<dbReference type="KEGG" id="rer:RER_01080"/>
<evidence type="ECO:0000313" key="1">
    <source>
        <dbReference type="EMBL" id="BAH30816.1"/>
    </source>
</evidence>
<protein>
    <submittedName>
        <fullName evidence="1">Uncharacterized protein</fullName>
    </submittedName>
</protein>
<dbReference type="AlphaFoldDB" id="C0ZLC6"/>
<dbReference type="HOGENOM" id="CLU_1000682_0_0_11"/>
<dbReference type="eggNOG" id="ENOG503317R">
    <property type="taxonomic scope" value="Bacteria"/>
</dbReference>
<reference evidence="1 2" key="2">
    <citation type="journal article" date="2006" name="Environ. Microbiol.">
        <title>Sequence analysis of three plasmids harboured in Rhodococcus erythropolis strain PR4.</title>
        <authorList>
            <person name="Sekine M."/>
            <person name="Tanikawa S."/>
            <person name="Omata S."/>
            <person name="Saito M."/>
            <person name="Fujisawa T."/>
            <person name="Tsukatani N."/>
            <person name="Tajima T."/>
            <person name="Sekigawa T."/>
            <person name="Kosugi H."/>
            <person name="Matsuo Y."/>
            <person name="Nishiko R."/>
            <person name="Imamura K."/>
            <person name="Ito M."/>
            <person name="Narita H."/>
            <person name="Tago S."/>
            <person name="Fujita N."/>
            <person name="Harayama S."/>
        </authorList>
    </citation>
    <scope>NUCLEOTIDE SEQUENCE [LARGE SCALE GENOMIC DNA]</scope>
    <source>
        <strain evidence="2">PR4 / NBRC 100887</strain>
    </source>
</reference>
<name>C0ZLC6_RHOE4</name>
<dbReference type="EMBL" id="AP008957">
    <property type="protein sequence ID" value="BAH30816.1"/>
    <property type="molecule type" value="Genomic_DNA"/>
</dbReference>
<sequence length="278" mass="29766">MRAPTRRSVYALADGHHPYPTPDGVWHYLTPDENAVTIGAPAEDLAELDNFLRRSGSVLGPGAIEIADALVSRGVLAVPGQVPEIPAPQRVLMDGVGPVADACIALLSKALPDLEVVSTTAPIEDDVASSDLVLSVADAPPHDAWSELDTWCRHSRTPWQRVHKELGEICIGPFFDGIDSASYRDVCGRRLAASRVPDHLLALWNHLADSERRPLGLSPTAAAMVSALACSDVVAGAHGAPQSHLHHQIRMNPRTLMMTRHPVLPLPGGVLEPSPTLR</sequence>
<accession>C0ZLC6</accession>
<proteinExistence type="predicted"/>
<reference evidence="2" key="1">
    <citation type="submission" date="2005-03" db="EMBL/GenBank/DDBJ databases">
        <title>Comparison of the complete genome sequences of Rhodococcus erythropolis PR4 and Rhodococcus opacus B4.</title>
        <authorList>
            <person name="Takarada H."/>
            <person name="Sekine M."/>
            <person name="Hosoyama A."/>
            <person name="Yamada R."/>
            <person name="Fujisawa T."/>
            <person name="Omata S."/>
            <person name="Shimizu A."/>
            <person name="Tsukatani N."/>
            <person name="Tanikawa S."/>
            <person name="Fujita N."/>
            <person name="Harayama S."/>
        </authorList>
    </citation>
    <scope>NUCLEOTIDE SEQUENCE [LARGE SCALE GENOMIC DNA]</scope>
    <source>
        <strain evidence="2">PR4 / NBRC 100887</strain>
    </source>
</reference>
<dbReference type="Proteomes" id="UP000002204">
    <property type="component" value="Chromosome"/>
</dbReference>
<dbReference type="Gene3D" id="3.40.50.720">
    <property type="entry name" value="NAD(P)-binding Rossmann-like Domain"/>
    <property type="match status" value="1"/>
</dbReference>
<evidence type="ECO:0000313" key="2">
    <source>
        <dbReference type="Proteomes" id="UP000002204"/>
    </source>
</evidence>
<gene>
    <name evidence="1" type="ordered locus">RER_01080</name>
</gene>
<organism evidence="1 2">
    <name type="scientific">Rhodococcus erythropolis (strain PR4 / NBRC 100887)</name>
    <dbReference type="NCBI Taxonomy" id="234621"/>
    <lineage>
        <taxon>Bacteria</taxon>
        <taxon>Bacillati</taxon>
        <taxon>Actinomycetota</taxon>
        <taxon>Actinomycetes</taxon>
        <taxon>Mycobacteriales</taxon>
        <taxon>Nocardiaceae</taxon>
        <taxon>Rhodococcus</taxon>
        <taxon>Rhodococcus erythropolis group</taxon>
    </lineage>
</organism>